<evidence type="ECO:0000313" key="1">
    <source>
        <dbReference type="EMBL" id="QCL09228.1"/>
    </source>
</evidence>
<reference evidence="1" key="1">
    <citation type="submission" date="2018-12" db="EMBL/GenBank/DDBJ databases">
        <title>Three Rhizobium rhizogenes strains isolated from the same crown gall tumor carry diverse plasmids.</title>
        <authorList>
            <person name="Pulawska J."/>
            <person name="Kuzmanovic N."/>
        </authorList>
    </citation>
    <scope>NUCLEOTIDE SEQUENCE</scope>
    <source>
        <strain evidence="1">C5.7</strain>
        <strain evidence="2">Colt5.8</strain>
        <plasmid evidence="1">pC5.7b</plasmid>
        <plasmid evidence="2">pColt5.8b</plasmid>
    </source>
</reference>
<gene>
    <name evidence="1" type="ORF">pC5.7b_361</name>
    <name evidence="2" type="ORF">pC5.8b_370</name>
</gene>
<dbReference type="EMBL" id="MK318972">
    <property type="protein sequence ID" value="QCL09860.1"/>
    <property type="molecule type" value="Genomic_DNA"/>
</dbReference>
<geneLocation type="plasmid" evidence="1">
    <name>pC5.7b</name>
</geneLocation>
<proteinExistence type="predicted"/>
<organism evidence="1">
    <name type="scientific">Rhizobium rhizogenes</name>
    <name type="common">Agrobacterium rhizogenes</name>
    <dbReference type="NCBI Taxonomy" id="359"/>
    <lineage>
        <taxon>Bacteria</taxon>
        <taxon>Pseudomonadati</taxon>
        <taxon>Pseudomonadota</taxon>
        <taxon>Alphaproteobacteria</taxon>
        <taxon>Hyphomicrobiales</taxon>
        <taxon>Rhizobiaceae</taxon>
        <taxon>Rhizobium/Agrobacterium group</taxon>
        <taxon>Rhizobium</taxon>
    </lineage>
</organism>
<geneLocation type="plasmid" evidence="2">
    <name>pColt5.8b</name>
</geneLocation>
<dbReference type="AlphaFoldDB" id="A0A7S4ZRC1"/>
<dbReference type="EMBL" id="MK318968">
    <property type="protein sequence ID" value="QCL09228.1"/>
    <property type="molecule type" value="Genomic_DNA"/>
</dbReference>
<keyword evidence="1" id="KW-0614">Plasmid</keyword>
<accession>A0A7S4ZRC1</accession>
<protein>
    <submittedName>
        <fullName evidence="1">Uncharacterized protein</fullName>
    </submittedName>
</protein>
<name>A0A7S4ZRC1_RHIRH</name>
<evidence type="ECO:0000313" key="2">
    <source>
        <dbReference type="EMBL" id="QCL09860.1"/>
    </source>
</evidence>
<sequence length="68" mass="7701">MENLPGDPARLHDDAAFIKRFAVRSERMGNSTSKRNVAARSDGCTIPYERPVFSIVTREQGCQPLWLH</sequence>